<dbReference type="InterPro" id="IPR003346">
    <property type="entry name" value="Transposase_20"/>
</dbReference>
<protein>
    <submittedName>
        <fullName evidence="3">Transposase</fullName>
    </submittedName>
</protein>
<dbReference type="GO" id="GO:0006313">
    <property type="term" value="P:DNA transposition"/>
    <property type="evidence" value="ECO:0007669"/>
    <property type="project" value="InterPro"/>
</dbReference>
<dbReference type="InterPro" id="IPR002525">
    <property type="entry name" value="Transp_IS110-like_N"/>
</dbReference>
<dbReference type="InterPro" id="IPR047650">
    <property type="entry name" value="Transpos_IS110"/>
</dbReference>
<name>A0A521FK57_9BACT</name>
<feature type="domain" description="Transposase IS110-like N-terminal" evidence="1">
    <location>
        <begin position="7"/>
        <end position="153"/>
    </location>
</feature>
<dbReference type="GO" id="GO:0004803">
    <property type="term" value="F:transposase activity"/>
    <property type="evidence" value="ECO:0007669"/>
    <property type="project" value="InterPro"/>
</dbReference>
<evidence type="ECO:0000313" key="3">
    <source>
        <dbReference type="EMBL" id="SMO96516.1"/>
    </source>
</evidence>
<dbReference type="OrthoDB" id="964423at2"/>
<proteinExistence type="predicted"/>
<dbReference type="EMBL" id="FXTH01000046">
    <property type="protein sequence ID" value="SMO96516.1"/>
    <property type="molecule type" value="Genomic_DNA"/>
</dbReference>
<sequence>MNYSYFCGVDISKQHLDFCLLDRAGALVIQTRCRNAHKVITKQLAKWPVDELGHVLFCAENTGMYGYHLAKAAETLGLSLWIEHPGQIKACSGLQRGKTDPADAFRIAQYSRRYQDRAVLYMPLSRHLQHLCYLQSERELLVGHRATYKGQLSDQCHHMDPHAYQQKARRLEAIIAVFDTQIADIDQRMATLIGQHQQLQQQNQLLQSIPGIGPRLALAVIILTKGFSRFDNPRAFCCYCGVAPFVWHSGDQVHTRGRVSHRADKRMKSLLHMGALAAIQCPGELQHYYRRKCKEGKHKMSVINAVRSKLVHRMFAVIKRGKPYTPIACKIT</sequence>
<dbReference type="PANTHER" id="PTHR33055">
    <property type="entry name" value="TRANSPOSASE FOR INSERTION SEQUENCE ELEMENT IS1111A"/>
    <property type="match status" value="1"/>
</dbReference>
<dbReference type="NCBIfam" id="NF033542">
    <property type="entry name" value="transpos_IS110"/>
    <property type="match status" value="1"/>
</dbReference>
<dbReference type="Pfam" id="PF01548">
    <property type="entry name" value="DEDD_Tnp_IS110"/>
    <property type="match status" value="1"/>
</dbReference>
<evidence type="ECO:0000259" key="2">
    <source>
        <dbReference type="Pfam" id="PF02371"/>
    </source>
</evidence>
<dbReference type="RefSeq" id="WP_142716154.1">
    <property type="nucleotide sequence ID" value="NZ_FXTH01000046.1"/>
</dbReference>
<keyword evidence="4" id="KW-1185">Reference proteome</keyword>
<dbReference type="Pfam" id="PF02371">
    <property type="entry name" value="Transposase_20"/>
    <property type="match status" value="1"/>
</dbReference>
<evidence type="ECO:0000259" key="1">
    <source>
        <dbReference type="Pfam" id="PF01548"/>
    </source>
</evidence>
<dbReference type="AlphaFoldDB" id="A0A521FK57"/>
<accession>A0A521FK57</accession>
<feature type="domain" description="Transposase IS116/IS110/IS902 C-terminal" evidence="2">
    <location>
        <begin position="204"/>
        <end position="290"/>
    </location>
</feature>
<dbReference type="PANTHER" id="PTHR33055:SF3">
    <property type="entry name" value="PUTATIVE TRANSPOSASE FOR IS117-RELATED"/>
    <property type="match status" value="1"/>
</dbReference>
<gene>
    <name evidence="3" type="ORF">SAMN06265218_1461</name>
</gene>
<dbReference type="Proteomes" id="UP000317593">
    <property type="component" value="Unassembled WGS sequence"/>
</dbReference>
<reference evidence="3 4" key="1">
    <citation type="submission" date="2017-05" db="EMBL/GenBank/DDBJ databases">
        <authorList>
            <person name="Varghese N."/>
            <person name="Submissions S."/>
        </authorList>
    </citation>
    <scope>NUCLEOTIDE SEQUENCE [LARGE SCALE GENOMIC DNA]</scope>
    <source>
        <strain evidence="3 4">DSM 21194</strain>
    </source>
</reference>
<evidence type="ECO:0000313" key="4">
    <source>
        <dbReference type="Proteomes" id="UP000317593"/>
    </source>
</evidence>
<dbReference type="GO" id="GO:0003677">
    <property type="term" value="F:DNA binding"/>
    <property type="evidence" value="ECO:0007669"/>
    <property type="project" value="InterPro"/>
</dbReference>
<organism evidence="3 4">
    <name type="scientific">Fodinibius sediminis</name>
    <dbReference type="NCBI Taxonomy" id="1214077"/>
    <lineage>
        <taxon>Bacteria</taxon>
        <taxon>Pseudomonadati</taxon>
        <taxon>Balneolota</taxon>
        <taxon>Balneolia</taxon>
        <taxon>Balneolales</taxon>
        <taxon>Balneolaceae</taxon>
        <taxon>Fodinibius</taxon>
    </lineage>
</organism>